<dbReference type="EMBL" id="CP090892">
    <property type="protein sequence ID" value="ULU06109.1"/>
    <property type="molecule type" value="Genomic_DNA"/>
</dbReference>
<reference evidence="1 2" key="1">
    <citation type="submission" date="2022-05" db="EMBL/GenBank/DDBJ databases">
        <title>Chromosome-level reference genomes for two strains of Caenorhabditis briggsae: an improved platform for comparative genomics.</title>
        <authorList>
            <person name="Stevens L."/>
            <person name="Andersen E.C."/>
        </authorList>
    </citation>
    <scope>NUCLEOTIDE SEQUENCE [LARGE SCALE GENOMIC DNA]</scope>
    <source>
        <strain evidence="1">QX1410_ONT</strain>
        <tissue evidence="1">Whole-organism</tissue>
    </source>
</reference>
<protein>
    <submittedName>
        <fullName evidence="1">Uncharacterized protein</fullName>
    </submittedName>
</protein>
<dbReference type="Proteomes" id="UP000827892">
    <property type="component" value="Chromosome II"/>
</dbReference>
<dbReference type="OMA" id="HFTIVQT"/>
<accession>A0AAE9DJS1</accession>
<dbReference type="AlphaFoldDB" id="A0AAE9DJS1"/>
<name>A0AAE9DJS1_CAEBR</name>
<evidence type="ECO:0000313" key="1">
    <source>
        <dbReference type="EMBL" id="ULU06109.1"/>
    </source>
</evidence>
<sequence length="457" mass="53201">MNSFDGFEATESGSSSLLDILIQAEDHSDEIDPLDAIGNIGDVVLGQLSGAIASGEDVMQNALKMFQEAMSYTKSKPPISKQIRKNDFGASFPSLPTLTPIQAELTAKEFHQSDRRAGFSPRTKVDVDCPEFFLNGQKTSTQFKLLHEKLEKERSQQFDDLVSKDVERLLSAASKIYGPREWTKEEKMEFSSYCRNLRSGTLSDDDKKNLENFYCKAYHESLTGSSINQESVKKTKIESKKDEDGIEQAFDLQTTLDAVQMNNHDPRMKYEKEKEFRYAANTIFTEVFEARMNNEFSKVGENGVVGDLRFLTKKLNELMGDENKQWMPTEVSQLRRYLDKFREKMHFTIVQTKELGNFLRKVFGRLEQYEIERENDTVLQEKRKYWQEYRKTHVPVRKEREPRAHPVRPYNRSNVNTKEETLEARKNRKAAYLRQWRLDQKEKKLYGTTLETLTNFQ</sequence>
<organism evidence="1 2">
    <name type="scientific">Caenorhabditis briggsae</name>
    <dbReference type="NCBI Taxonomy" id="6238"/>
    <lineage>
        <taxon>Eukaryota</taxon>
        <taxon>Metazoa</taxon>
        <taxon>Ecdysozoa</taxon>
        <taxon>Nematoda</taxon>
        <taxon>Chromadorea</taxon>
        <taxon>Rhabditida</taxon>
        <taxon>Rhabditina</taxon>
        <taxon>Rhabditomorpha</taxon>
        <taxon>Rhabditoidea</taxon>
        <taxon>Rhabditidae</taxon>
        <taxon>Peloderinae</taxon>
        <taxon>Caenorhabditis</taxon>
    </lineage>
</organism>
<gene>
    <name evidence="1" type="ORF">L3Y34_018179</name>
</gene>
<proteinExistence type="predicted"/>
<evidence type="ECO:0000313" key="2">
    <source>
        <dbReference type="Proteomes" id="UP000827892"/>
    </source>
</evidence>
<dbReference type="KEGG" id="cbr:CBG_02920"/>